<keyword evidence="2" id="KW-1185">Reference proteome</keyword>
<accession>A0A2K2U2M8</accession>
<evidence type="ECO:0000313" key="2">
    <source>
        <dbReference type="Proteomes" id="UP000236488"/>
    </source>
</evidence>
<sequence length="127" mass="13973">MGLATETVQFNTRMERSLKQDGDAALKSAGYTPSEAVRALWRKAVKRAENPRAIVDLLEDGPLPARPDADARDPLKLEALRRGRRSCASALERMGVDRNALPSFAFDAYDELMEGFALERHGTGDAL</sequence>
<name>A0A2K2U2M8_9ACTN</name>
<dbReference type="Proteomes" id="UP000236488">
    <property type="component" value="Unassembled WGS sequence"/>
</dbReference>
<gene>
    <name evidence="1" type="ORF">C2L80_11165</name>
</gene>
<dbReference type="EMBL" id="PPEL01000083">
    <property type="protein sequence ID" value="PNV64586.1"/>
    <property type="molecule type" value="Genomic_DNA"/>
</dbReference>
<organism evidence="1 2">
    <name type="scientific">Rubneribacter badeniensis</name>
    <dbReference type="NCBI Taxonomy" id="2070688"/>
    <lineage>
        <taxon>Bacteria</taxon>
        <taxon>Bacillati</taxon>
        <taxon>Actinomycetota</taxon>
        <taxon>Coriobacteriia</taxon>
        <taxon>Eggerthellales</taxon>
        <taxon>Eggerthellaceae</taxon>
        <taxon>Rubneribacter</taxon>
    </lineage>
</organism>
<comment type="caution">
    <text evidence="1">The sequence shown here is derived from an EMBL/GenBank/DDBJ whole genome shotgun (WGS) entry which is preliminary data.</text>
</comment>
<dbReference type="AlphaFoldDB" id="A0A2K2U2M8"/>
<protein>
    <recommendedName>
        <fullName evidence="3">Translation repressor RelB</fullName>
    </recommendedName>
</protein>
<dbReference type="Gene3D" id="1.10.1220.10">
    <property type="entry name" value="Met repressor-like"/>
    <property type="match status" value="1"/>
</dbReference>
<proteinExistence type="predicted"/>
<dbReference type="GO" id="GO:0006355">
    <property type="term" value="P:regulation of DNA-templated transcription"/>
    <property type="evidence" value="ECO:0007669"/>
    <property type="project" value="InterPro"/>
</dbReference>
<evidence type="ECO:0008006" key="3">
    <source>
        <dbReference type="Google" id="ProtNLM"/>
    </source>
</evidence>
<evidence type="ECO:0000313" key="1">
    <source>
        <dbReference type="EMBL" id="PNV64586.1"/>
    </source>
</evidence>
<dbReference type="RefSeq" id="WP_092200757.1">
    <property type="nucleotide sequence ID" value="NZ_PPEL01000083.1"/>
</dbReference>
<dbReference type="InterPro" id="IPR013321">
    <property type="entry name" value="Arc_rbn_hlx_hlx"/>
</dbReference>
<reference evidence="1 2" key="1">
    <citation type="journal article" date="2018" name="Int. J. Syst. Evol. Microbiol.">
        <title>Rubneribacter badeniensis gen. nov., sp. nov. and Enteroscipio rubneri gen. nov., sp. nov., new members of the Eggerthellaceae isolated from human faeces.</title>
        <authorList>
            <person name="Danylec N."/>
            <person name="Gobl A."/>
            <person name="Stoll D.A."/>
            <person name="Hetzer B."/>
            <person name="Kulling S.E."/>
            <person name="Huch M."/>
        </authorList>
    </citation>
    <scope>NUCLEOTIDE SEQUENCE [LARGE SCALE GENOMIC DNA]</scope>
    <source>
        <strain evidence="1 2">ResAG-85</strain>
    </source>
</reference>